<proteinExistence type="evidence at transcript level"/>
<comment type="similarity">
    <text evidence="1">Belongs to the class I-like SAM-binding methyltransferase superfamily. NNMT/PNMT/TEMT family.</text>
</comment>
<dbReference type="SUPFAM" id="SSF53335">
    <property type="entry name" value="S-adenosyl-L-methionine-dependent methyltransferases"/>
    <property type="match status" value="1"/>
</dbReference>
<dbReference type="EMBL" id="IAAA01023269">
    <property type="protein sequence ID" value="LAA08222.1"/>
    <property type="molecule type" value="mRNA"/>
</dbReference>
<reference evidence="5" key="1">
    <citation type="journal article" date="2016" name="Mol. Ecol. Resour.">
        <title>Evaluation of the impact of RNA preservation methods of spiders for de novo transcriptome assembly.</title>
        <authorList>
            <person name="Kono N."/>
            <person name="Nakamura H."/>
            <person name="Ito Y."/>
            <person name="Tomita M."/>
            <person name="Arakawa K."/>
        </authorList>
    </citation>
    <scope>NUCLEOTIDE SEQUENCE</scope>
    <source>
        <tissue evidence="5">Whole body</tissue>
    </source>
</reference>
<dbReference type="AlphaFoldDB" id="A0A2L2YJD4"/>
<dbReference type="PANTHER" id="PTHR10867:SF17">
    <property type="entry name" value="NICOTINAMIDE N-METHYLTRANSFERASE"/>
    <property type="match status" value="1"/>
</dbReference>
<protein>
    <submittedName>
        <fullName evidence="5">Indolethylamine N-methyltransferase</fullName>
    </submittedName>
</protein>
<dbReference type="GO" id="GO:0008170">
    <property type="term" value="F:N-methyltransferase activity"/>
    <property type="evidence" value="ECO:0007669"/>
    <property type="project" value="TreeGrafter"/>
</dbReference>
<dbReference type="InterPro" id="IPR000940">
    <property type="entry name" value="NNMT_TEMT_trans"/>
</dbReference>
<dbReference type="CDD" id="cd02440">
    <property type="entry name" value="AdoMet_MTases"/>
    <property type="match status" value="1"/>
</dbReference>
<evidence type="ECO:0000256" key="4">
    <source>
        <dbReference type="ARBA" id="ARBA00022691"/>
    </source>
</evidence>
<keyword evidence="3 5" id="KW-0808">Transferase</keyword>
<dbReference type="Gene3D" id="3.40.50.150">
    <property type="entry name" value="Vaccinia Virus protein VP39"/>
    <property type="match status" value="1"/>
</dbReference>
<organism evidence="5">
    <name type="scientific">Parasteatoda tepidariorum</name>
    <name type="common">Common house spider</name>
    <name type="synonym">Achaearanea tepidariorum</name>
    <dbReference type="NCBI Taxonomy" id="114398"/>
    <lineage>
        <taxon>Eukaryota</taxon>
        <taxon>Metazoa</taxon>
        <taxon>Ecdysozoa</taxon>
        <taxon>Arthropoda</taxon>
        <taxon>Chelicerata</taxon>
        <taxon>Arachnida</taxon>
        <taxon>Araneae</taxon>
        <taxon>Araneomorphae</taxon>
        <taxon>Entelegynae</taxon>
        <taxon>Araneoidea</taxon>
        <taxon>Theridiidae</taxon>
        <taxon>Parasteatoda</taxon>
    </lineage>
</organism>
<name>A0A2L2YJD4_PARTP</name>
<dbReference type="PANTHER" id="PTHR10867">
    <property type="entry name" value="NNMT/PNMT/TEMT FAMILY MEMBER"/>
    <property type="match status" value="1"/>
</dbReference>
<evidence type="ECO:0000313" key="5">
    <source>
        <dbReference type="EMBL" id="LAA08222.1"/>
    </source>
</evidence>
<sequence>MEKEEKKIREHFLVNFDPIEFYDFKLGSLSKDGTEDNYDFWFSCLYEFFTTEKIDGERLLDLGSGPTVHNVATASSYFSRIVLSELVENCCEEIRKWLRKDPDCVDWSPMLERVAKIEKRKDLKAATKEIEERIRSSVKAVIHCDVVNDQVIAKEYAQEPYDVIMSGLTLETAAVDLDSHSKIIGRINRLLRKGGKLILFGPTKTTFWKVGDNTFHSFPIDVSDVQKSLEENGFGDIRFKLKEQPDNDARYNSDKLYFVTSTKL</sequence>
<dbReference type="GO" id="GO:0005829">
    <property type="term" value="C:cytosol"/>
    <property type="evidence" value="ECO:0007669"/>
    <property type="project" value="TreeGrafter"/>
</dbReference>
<dbReference type="PROSITE" id="PS51681">
    <property type="entry name" value="SAM_MT_NNMT_PNMT_TEMT"/>
    <property type="match status" value="1"/>
</dbReference>
<dbReference type="Pfam" id="PF01234">
    <property type="entry name" value="NNMT_PNMT_TEMT"/>
    <property type="match status" value="1"/>
</dbReference>
<dbReference type="OrthoDB" id="6416275at2759"/>
<dbReference type="GO" id="GO:0032259">
    <property type="term" value="P:methylation"/>
    <property type="evidence" value="ECO:0007669"/>
    <property type="project" value="UniProtKB-KW"/>
</dbReference>
<evidence type="ECO:0000256" key="1">
    <source>
        <dbReference type="ARBA" id="ARBA00007996"/>
    </source>
</evidence>
<accession>A0A2L2YJD4</accession>
<evidence type="ECO:0000256" key="2">
    <source>
        <dbReference type="ARBA" id="ARBA00022603"/>
    </source>
</evidence>
<keyword evidence="4" id="KW-0949">S-adenosyl-L-methionine</keyword>
<dbReference type="InterPro" id="IPR029063">
    <property type="entry name" value="SAM-dependent_MTases_sf"/>
</dbReference>
<evidence type="ECO:0000256" key="3">
    <source>
        <dbReference type="ARBA" id="ARBA00022679"/>
    </source>
</evidence>
<keyword evidence="2 5" id="KW-0489">Methyltransferase</keyword>